<evidence type="ECO:0000256" key="3">
    <source>
        <dbReference type="SAM" id="MobiDB-lite"/>
    </source>
</evidence>
<evidence type="ECO:0000256" key="1">
    <source>
        <dbReference type="ARBA" id="ARBA00004123"/>
    </source>
</evidence>
<sequence>MSGGGGGAREERLGVGGDRLRQTENRATRCKVERLQLLMQQKRLRRKARRDSRGPYHWLPNRKSSRSNSNSSVSSEGSMDMDFEDSLWKPDVKADMKSEFVVV</sequence>
<organism evidence="4 5">
    <name type="scientific">Acipenser ruthenus</name>
    <name type="common">Sterlet sturgeon</name>
    <dbReference type="NCBI Taxonomy" id="7906"/>
    <lineage>
        <taxon>Eukaryota</taxon>
        <taxon>Metazoa</taxon>
        <taxon>Chordata</taxon>
        <taxon>Craniata</taxon>
        <taxon>Vertebrata</taxon>
        <taxon>Euteleostomi</taxon>
        <taxon>Actinopterygii</taxon>
        <taxon>Chondrostei</taxon>
        <taxon>Acipenseriformes</taxon>
        <taxon>Acipenseridae</taxon>
        <taxon>Acipenser</taxon>
    </lineage>
</organism>
<evidence type="ECO:0000256" key="2">
    <source>
        <dbReference type="ARBA" id="ARBA00023242"/>
    </source>
</evidence>
<feature type="region of interest" description="Disordered" evidence="3">
    <location>
        <begin position="41"/>
        <end position="83"/>
    </location>
</feature>
<protein>
    <submittedName>
        <fullName evidence="4">Midnolin</fullName>
    </submittedName>
</protein>
<proteinExistence type="predicted"/>
<feature type="compositionally biased region" description="Basic and acidic residues" evidence="3">
    <location>
        <begin position="8"/>
        <end position="28"/>
    </location>
</feature>
<dbReference type="Proteomes" id="UP000289886">
    <property type="component" value="Unassembled WGS sequence"/>
</dbReference>
<keyword evidence="5" id="KW-1185">Reference proteome</keyword>
<comment type="caution">
    <text evidence="4">The sequence shown here is derived from an EMBL/GenBank/DDBJ whole genome shotgun (WGS) entry which is preliminary data.</text>
</comment>
<feature type="region of interest" description="Disordered" evidence="3">
    <location>
        <begin position="1"/>
        <end position="28"/>
    </location>
</feature>
<comment type="subcellular location">
    <subcellularLocation>
        <location evidence="1">Nucleus</location>
    </subcellularLocation>
</comment>
<dbReference type="GO" id="GO:0005634">
    <property type="term" value="C:nucleus"/>
    <property type="evidence" value="ECO:0007669"/>
    <property type="project" value="UniProtKB-SubCell"/>
</dbReference>
<evidence type="ECO:0000313" key="4">
    <source>
        <dbReference type="EMBL" id="RXM96731.1"/>
    </source>
</evidence>
<keyword evidence="2" id="KW-0539">Nucleus</keyword>
<dbReference type="PANTHER" id="PTHR23010">
    <property type="entry name" value="MIDNOLIN"/>
    <property type="match status" value="1"/>
</dbReference>
<dbReference type="AlphaFoldDB" id="A0A662YLL7"/>
<name>A0A662YLL7_ACIRT</name>
<dbReference type="EMBL" id="SCEB01001470">
    <property type="protein sequence ID" value="RXM96731.1"/>
    <property type="molecule type" value="Genomic_DNA"/>
</dbReference>
<gene>
    <name evidence="4" type="ORF">EOD39_15329</name>
</gene>
<feature type="compositionally biased region" description="Low complexity" evidence="3">
    <location>
        <begin position="66"/>
        <end position="78"/>
    </location>
</feature>
<dbReference type="InterPro" id="IPR039336">
    <property type="entry name" value="Midnolin"/>
</dbReference>
<evidence type="ECO:0000313" key="5">
    <source>
        <dbReference type="Proteomes" id="UP000289886"/>
    </source>
</evidence>
<reference evidence="4 5" key="1">
    <citation type="submission" date="2019-01" db="EMBL/GenBank/DDBJ databases">
        <title>Draft Genome and Complete Hox-Cluster Characterization of the Sterlet Sturgeon (Acipenser ruthenus).</title>
        <authorList>
            <person name="Wei Q."/>
        </authorList>
    </citation>
    <scope>NUCLEOTIDE SEQUENCE [LARGE SCALE GENOMIC DNA]</scope>
    <source>
        <strain evidence="4">WHYD16114868_AA</strain>
        <tissue evidence="4">Blood</tissue>
    </source>
</reference>
<accession>A0A662YLL7</accession>
<dbReference type="PANTHER" id="PTHR23010:SF1">
    <property type="entry name" value="MIDNOLIN"/>
    <property type="match status" value="1"/>
</dbReference>